<protein>
    <submittedName>
        <fullName evidence="2">Uncharacterized protein</fullName>
    </submittedName>
</protein>
<evidence type="ECO:0000313" key="2">
    <source>
        <dbReference type="EMBL" id="KAG8180080.1"/>
    </source>
</evidence>
<dbReference type="Proteomes" id="UP000827092">
    <property type="component" value="Unassembled WGS sequence"/>
</dbReference>
<keyword evidence="1" id="KW-1133">Transmembrane helix</keyword>
<sequence length="174" mass="20026">MQNMEEMYNCDKMEVPVPNHKRDLHKKIIIILKFTLLFVTLLFAMACAIYFQGNGNFRTGLLFLFLALGCGVFLVTTYHVMRGRLLEMYSVIRMRSLWKYAIAKMVISIVIILVSTIGGLLTNEDLWVHNKYYINNIPGVLGLIFSTMFFFDTKSYLRKLSEAQGDATVLHNPV</sequence>
<reference evidence="2 3" key="1">
    <citation type="journal article" date="2022" name="Nat. Ecol. Evol.">
        <title>A masculinizing supergene underlies an exaggerated male reproductive morph in a spider.</title>
        <authorList>
            <person name="Hendrickx F."/>
            <person name="De Corte Z."/>
            <person name="Sonet G."/>
            <person name="Van Belleghem S.M."/>
            <person name="Kostlbacher S."/>
            <person name="Vangestel C."/>
        </authorList>
    </citation>
    <scope>NUCLEOTIDE SEQUENCE [LARGE SCALE GENOMIC DNA]</scope>
    <source>
        <strain evidence="2">W744_W776</strain>
    </source>
</reference>
<evidence type="ECO:0000313" key="3">
    <source>
        <dbReference type="Proteomes" id="UP000827092"/>
    </source>
</evidence>
<dbReference type="InterPro" id="IPR036259">
    <property type="entry name" value="MFS_trans_sf"/>
</dbReference>
<feature type="transmembrane region" description="Helical" evidence="1">
    <location>
        <begin position="30"/>
        <end position="51"/>
    </location>
</feature>
<organism evidence="2 3">
    <name type="scientific">Oedothorax gibbosus</name>
    <dbReference type="NCBI Taxonomy" id="931172"/>
    <lineage>
        <taxon>Eukaryota</taxon>
        <taxon>Metazoa</taxon>
        <taxon>Ecdysozoa</taxon>
        <taxon>Arthropoda</taxon>
        <taxon>Chelicerata</taxon>
        <taxon>Arachnida</taxon>
        <taxon>Araneae</taxon>
        <taxon>Araneomorphae</taxon>
        <taxon>Entelegynae</taxon>
        <taxon>Araneoidea</taxon>
        <taxon>Linyphiidae</taxon>
        <taxon>Erigoninae</taxon>
        <taxon>Oedothorax</taxon>
    </lineage>
</organism>
<feature type="transmembrane region" description="Helical" evidence="1">
    <location>
        <begin position="101"/>
        <end position="121"/>
    </location>
</feature>
<keyword evidence="1" id="KW-0812">Transmembrane</keyword>
<keyword evidence="3" id="KW-1185">Reference proteome</keyword>
<dbReference type="EMBL" id="JAFNEN010000586">
    <property type="protein sequence ID" value="KAG8180080.1"/>
    <property type="molecule type" value="Genomic_DNA"/>
</dbReference>
<proteinExistence type="predicted"/>
<dbReference type="AlphaFoldDB" id="A0AAV6U9C7"/>
<comment type="caution">
    <text evidence="2">The sequence shown here is derived from an EMBL/GenBank/DDBJ whole genome shotgun (WGS) entry which is preliminary data.</text>
</comment>
<evidence type="ECO:0000256" key="1">
    <source>
        <dbReference type="SAM" id="Phobius"/>
    </source>
</evidence>
<name>A0AAV6U9C7_9ARAC</name>
<feature type="transmembrane region" description="Helical" evidence="1">
    <location>
        <begin position="133"/>
        <end position="151"/>
    </location>
</feature>
<keyword evidence="1" id="KW-0472">Membrane</keyword>
<gene>
    <name evidence="2" type="ORF">JTE90_027860</name>
</gene>
<dbReference type="SUPFAM" id="SSF103473">
    <property type="entry name" value="MFS general substrate transporter"/>
    <property type="match status" value="1"/>
</dbReference>
<accession>A0AAV6U9C7</accession>
<feature type="transmembrane region" description="Helical" evidence="1">
    <location>
        <begin position="57"/>
        <end position="80"/>
    </location>
</feature>